<sequence>MTTIMTLIRRFDTEILEAFVPWHQRTWERTGR</sequence>
<dbReference type="KEGG" id="ndk:I601_3283"/>
<dbReference type="AlphaFoldDB" id="A0A1A9GPV1"/>
<dbReference type="EMBL" id="CP015079">
    <property type="protein sequence ID" value="ANH39690.1"/>
    <property type="molecule type" value="Genomic_DNA"/>
</dbReference>
<accession>A0A1A9GPV1</accession>
<evidence type="ECO:0000313" key="2">
    <source>
        <dbReference type="Proteomes" id="UP000077868"/>
    </source>
</evidence>
<reference evidence="1 2" key="1">
    <citation type="submission" date="2016-03" db="EMBL/GenBank/DDBJ databases">
        <title>Complete genome sequence of a soil Actinobacterium, Nocardioides dokdonensis FR1436.</title>
        <authorList>
            <person name="Kwon S.-K."/>
            <person name="Kim K."/>
            <person name="Kim J.F."/>
        </authorList>
    </citation>
    <scope>NUCLEOTIDE SEQUENCE [LARGE SCALE GENOMIC DNA]</scope>
    <source>
        <strain evidence="1 2">FR1436</strain>
    </source>
</reference>
<dbReference type="PATRIC" id="fig|1300347.3.peg.3288"/>
<protein>
    <submittedName>
        <fullName evidence="1">Uncharacterized protein</fullName>
    </submittedName>
</protein>
<evidence type="ECO:0000313" key="1">
    <source>
        <dbReference type="EMBL" id="ANH39690.1"/>
    </source>
</evidence>
<keyword evidence="2" id="KW-1185">Reference proteome</keyword>
<dbReference type="STRING" id="1300347.I601_3283"/>
<name>A0A1A9GPV1_9ACTN</name>
<gene>
    <name evidence="1" type="ORF">I601_3283</name>
</gene>
<proteinExistence type="predicted"/>
<dbReference type="Proteomes" id="UP000077868">
    <property type="component" value="Chromosome"/>
</dbReference>
<organism evidence="1 2">
    <name type="scientific">Nocardioides dokdonensis FR1436</name>
    <dbReference type="NCBI Taxonomy" id="1300347"/>
    <lineage>
        <taxon>Bacteria</taxon>
        <taxon>Bacillati</taxon>
        <taxon>Actinomycetota</taxon>
        <taxon>Actinomycetes</taxon>
        <taxon>Propionibacteriales</taxon>
        <taxon>Nocardioidaceae</taxon>
        <taxon>Nocardioides</taxon>
    </lineage>
</organism>